<evidence type="ECO:0000256" key="1">
    <source>
        <dbReference type="SAM" id="Coils"/>
    </source>
</evidence>
<feature type="coiled-coil region" evidence="1">
    <location>
        <begin position="961"/>
        <end position="988"/>
    </location>
</feature>
<evidence type="ECO:0000256" key="2">
    <source>
        <dbReference type="SAM" id="MobiDB-lite"/>
    </source>
</evidence>
<feature type="region of interest" description="Disordered" evidence="2">
    <location>
        <begin position="1620"/>
        <end position="1645"/>
    </location>
</feature>
<feature type="compositionally biased region" description="Low complexity" evidence="2">
    <location>
        <begin position="1026"/>
        <end position="1037"/>
    </location>
</feature>
<evidence type="ECO:0000313" key="3">
    <source>
        <dbReference type="EMBL" id="CAD8991158.1"/>
    </source>
</evidence>
<feature type="region of interest" description="Disordered" evidence="2">
    <location>
        <begin position="884"/>
        <end position="903"/>
    </location>
</feature>
<reference evidence="3" key="1">
    <citation type="submission" date="2021-01" db="EMBL/GenBank/DDBJ databases">
        <authorList>
            <person name="Corre E."/>
            <person name="Pelletier E."/>
            <person name="Niang G."/>
            <person name="Scheremetjew M."/>
            <person name="Finn R."/>
            <person name="Kale V."/>
            <person name="Holt S."/>
            <person name="Cochrane G."/>
            <person name="Meng A."/>
            <person name="Brown T."/>
            <person name="Cohen L."/>
        </authorList>
    </citation>
    <scope>NUCLEOTIDE SEQUENCE</scope>
    <source>
        <strain evidence="3">NIES-381</strain>
    </source>
</reference>
<gene>
    <name evidence="3" type="ORF">EGYM00392_LOCUS2201</name>
</gene>
<feature type="compositionally biased region" description="Polar residues" evidence="2">
    <location>
        <begin position="1205"/>
        <end position="1229"/>
    </location>
</feature>
<feature type="compositionally biased region" description="Low complexity" evidence="2">
    <location>
        <begin position="1623"/>
        <end position="1634"/>
    </location>
</feature>
<feature type="compositionally biased region" description="Polar residues" evidence="2">
    <location>
        <begin position="1355"/>
        <end position="1371"/>
    </location>
</feature>
<feature type="region of interest" description="Disordered" evidence="2">
    <location>
        <begin position="1352"/>
        <end position="1371"/>
    </location>
</feature>
<feature type="coiled-coil region" evidence="1">
    <location>
        <begin position="409"/>
        <end position="436"/>
    </location>
</feature>
<feature type="region of interest" description="Disordered" evidence="2">
    <location>
        <begin position="1026"/>
        <end position="1080"/>
    </location>
</feature>
<feature type="region of interest" description="Disordered" evidence="2">
    <location>
        <begin position="12"/>
        <end position="38"/>
    </location>
</feature>
<protein>
    <submittedName>
        <fullName evidence="3">Uncharacterized protein</fullName>
    </submittedName>
</protein>
<feature type="coiled-coil region" evidence="1">
    <location>
        <begin position="614"/>
        <end position="648"/>
    </location>
</feature>
<feature type="compositionally biased region" description="Polar residues" evidence="2">
    <location>
        <begin position="17"/>
        <end position="33"/>
    </location>
</feature>
<dbReference type="EMBL" id="HBGA01006256">
    <property type="protein sequence ID" value="CAD8991158.1"/>
    <property type="molecule type" value="Transcribed_RNA"/>
</dbReference>
<keyword evidence="1" id="KW-0175">Coiled coil</keyword>
<feature type="region of interest" description="Disordered" evidence="2">
    <location>
        <begin position="1204"/>
        <end position="1229"/>
    </location>
</feature>
<proteinExistence type="predicted"/>
<feature type="coiled-coil region" evidence="1">
    <location>
        <begin position="1299"/>
        <end position="1326"/>
    </location>
</feature>
<name>A0A7S1N207_9EUGL</name>
<sequence length="1703" mass="188859">MILHAASVISVPGMSDDSLQPSSRRQKPSTSARHSNKVKVVSPTFEEHNITFEVPQHQPEGPSAASRTAGAPFQKLDLRSKFVQTTDKMLQATTDFANWVRDEVSALERLQSEQQTATFPRQSSHFAAAFPRQSSQFARQSSQFAREGSRFFSGDGSQQWSDFETGLKLALDGLQGAHKSAVDQLLEQVPPQGMLEDMLLWAGQNAGHQGDKDALELQVDFLKQLVADLQQQMADFGMYTDVLVGHLARKEEALQYLTTTFYTETSYLRRRLEGDKGLSCAEAEPADFTDLQKLREILSVDDLGQEVRKMRAIATADKVRMQRHHNQVADTLEFQSNALRQLVALQGKQLEHERFDMARRLQAIETVVRRAGLGLLYPKQACSNPLGSEPDPWYALEEEVQRMMNGGVLQYLKQRVVACEQELVETKAQLETLQVTCAEQKVQIGASHDQMRQAVMDAFMKAHKICMTEPGLLRAAERIQEAAAGLMTTSLQVQLLANRRQVGMDVLSGAFEELVAADGGLMDGLDEDQQQKPRMLCARFYGLLMEERERAADLVKQVAAYKVLHEAHALRTDEIRKATEAKKVQMLAKAHAAPEALPPVMELLHLWQAADQEAHGLRQVIHGLEVQLQAANQEVATLLAQRTAAEEESREFDSSINMVRYYQSMLQEAYPVIRMLMRVAHSKLASDCDRRPIDIYLRNARRRRERTTELLKSFPPGDLKVPHIMQHQQHQQAIQVELEDLKAALQAACLSTHDSSSSSLVALLKKQKKVSDHTGGTKAIPEAAVVRFFEDVQAQVPLLDPWGQLEARAYMLLDLIALAASSAEQRSLETPIIMPRLFHRLKQLMVWDEMKLSVHQRMQDILVGAVYDVHSLPQTVATQTDAGYEAKEQPGSLAGPSQHAPGEVPYLSRQISTMVGLGSRQSTSMPCANAWTTMGTNVHHAPSDHLVPEPEERPWNSKQWNDDALAYVSLLERKMEQLKARLQTNQDLAQMLDTSKLLELRQRQHGYKRSEKLDCRTNSLIQKAASASQLRSLSSPKSPLPSSPKRKHSPAPLSLPVLPKDSHGSVAMHSPVSGSEEQNGNPKLAVIATLEHKVRQLEAVCVCGQREFDSLLGSPVWAEENMTAEEKVHDLTSARRCRQNLNSLSSLLTGWKHLPLNDFSDEPIQPPRVSAVAAVSCSNLPNALKPVRTKSLCRMLGLRSPDMSEVNSPCSPTFSDPRSPTFRARQNSPVSPLSSFHEFAREDRRHQSHVISITRDCLAYAEELEVVKSELWQVLGASQSMAESLAVEKLERAYLLEEVEVLSTQRKTLRLEIRELEEAKKDLIGDIKDFSDGAKETMVTELTGLPMAQHEDWQELSSGSPQSHNTLPKSVKSSMSAFGSEALAGLLGSTEADEARSIAQESIGKLRTVHGALKRLQSTVSVACGKCTCGEVWNLRQVDLTECDDIVIPELPVEPPKSSRWGRLLALGQAARLGQRFEPQASARESVSRSPSPIATESGYDGYNVVSLPSPIVCPPKPLRALRFSTLGRTRALEVAQAALSLTTGFAEEDIQSGTQSSQARSLDLKRGLGRSLDLQQAQKGLHCLALELWDEMDDAAQSKELKNVMEPLELTVALPKKKAVKSRSSAPASPAMPVRRRGVKPKASSELVLPVTHQPTVVRRVQRHRVNPPAVGSGTDFAFSQRIEGPSMTSVAYPNDGNTIKE</sequence>
<accession>A0A7S1N207</accession>
<organism evidence="3">
    <name type="scientific">Eutreptiella gymnastica</name>
    <dbReference type="NCBI Taxonomy" id="73025"/>
    <lineage>
        <taxon>Eukaryota</taxon>
        <taxon>Discoba</taxon>
        <taxon>Euglenozoa</taxon>
        <taxon>Euglenida</taxon>
        <taxon>Spirocuta</taxon>
        <taxon>Euglenophyceae</taxon>
        <taxon>Eutreptiales</taxon>
        <taxon>Eutreptiaceae</taxon>
        <taxon>Eutreptiella</taxon>
    </lineage>
</organism>